<dbReference type="CDD" id="cd22823">
    <property type="entry name" value="Gal_Rha_Lectin"/>
    <property type="match status" value="1"/>
</dbReference>
<keyword evidence="4" id="KW-0812">Transmembrane</keyword>
<evidence type="ECO:0000256" key="1">
    <source>
        <dbReference type="ARBA" id="ARBA00023157"/>
    </source>
</evidence>
<sequence length="590" mass="67465">MILISGTVISKCFYESDFTVSCSRSKLPSSSNIAQLELMRYAKVINGLQHNESLCSYVPGASCSRTLILSHCIDQPQCHIKNDWFSLEPDCPGNSYYTQFEYECQPAFFMCERDTLVNAFSGLIYSPSYPSAFRSGRSEACYLTIKLPKNHHAEITLEKFDLLSTSKCIGDYLEIQQYVETSSWQKRALNRTRIKHKMLSSSGNFKWSTLGTMCGRIEQKYKIRAESDTINFKFRPLPENHPFLTNSQPNKQINQGFKIFFQAIPPQEKSLVHEKVEKIRETRKPTVKTWILNNQNTEDNLDRQIKSDTDSQTKSDLSMWILTLVLIVVILLLLISVFGLLIFFLKKRQNGQNKIEQNNKNENNSRPLLNNQSKTHLKTDTEENVPLTAHNSEQPKPASMTKVVLEAEPRKMQAEKPLLLQDLSQSRLLQKFKQEMEANSQGLEKSSSKEIAEKHVIMKETSETDENCVYGADLTNFNPKPLFVLTSSPKVSSNSSSEKQIKISPEFSKLNDQADDFEKSYLEKASKEINEPVEKMMSFISPSPVAQEKSVENEIATVTSSEIRNSRKPVFNPLHVILKDKNKYHTTEFI</sequence>
<accession>A0A3M7T0D2</accession>
<evidence type="ECO:0000259" key="5">
    <source>
        <dbReference type="PROSITE" id="PS01180"/>
    </source>
</evidence>
<dbReference type="Pfam" id="PF00431">
    <property type="entry name" value="CUB"/>
    <property type="match status" value="1"/>
</dbReference>
<dbReference type="CDD" id="cd00041">
    <property type="entry name" value="CUB"/>
    <property type="match status" value="1"/>
</dbReference>
<dbReference type="EMBL" id="REGN01000526">
    <property type="protein sequence ID" value="RNA41278.1"/>
    <property type="molecule type" value="Genomic_DNA"/>
</dbReference>
<dbReference type="AlphaFoldDB" id="A0A3M7T0D2"/>
<dbReference type="InterPro" id="IPR035914">
    <property type="entry name" value="Sperma_CUB_dom_sf"/>
</dbReference>
<feature type="transmembrane region" description="Helical" evidence="4">
    <location>
        <begin position="319"/>
        <end position="345"/>
    </location>
</feature>
<organism evidence="6 7">
    <name type="scientific">Brachionus plicatilis</name>
    <name type="common">Marine rotifer</name>
    <name type="synonym">Brachionus muelleri</name>
    <dbReference type="NCBI Taxonomy" id="10195"/>
    <lineage>
        <taxon>Eukaryota</taxon>
        <taxon>Metazoa</taxon>
        <taxon>Spiralia</taxon>
        <taxon>Gnathifera</taxon>
        <taxon>Rotifera</taxon>
        <taxon>Eurotatoria</taxon>
        <taxon>Monogononta</taxon>
        <taxon>Pseudotrocha</taxon>
        <taxon>Ploima</taxon>
        <taxon>Brachionidae</taxon>
        <taxon>Brachionus</taxon>
    </lineage>
</organism>
<dbReference type="OrthoDB" id="10438504at2759"/>
<feature type="region of interest" description="Disordered" evidence="3">
    <location>
        <begin position="355"/>
        <end position="401"/>
    </location>
</feature>
<name>A0A3M7T0D2_BRAPC</name>
<evidence type="ECO:0000256" key="4">
    <source>
        <dbReference type="SAM" id="Phobius"/>
    </source>
</evidence>
<dbReference type="Proteomes" id="UP000276133">
    <property type="component" value="Unassembled WGS sequence"/>
</dbReference>
<dbReference type="PROSITE" id="PS01180">
    <property type="entry name" value="CUB"/>
    <property type="match status" value="1"/>
</dbReference>
<proteinExistence type="predicted"/>
<comment type="caution">
    <text evidence="6">The sequence shown here is derived from an EMBL/GenBank/DDBJ whole genome shotgun (WGS) entry which is preliminary data.</text>
</comment>
<dbReference type="SMART" id="SM00042">
    <property type="entry name" value="CUB"/>
    <property type="match status" value="1"/>
</dbReference>
<keyword evidence="7" id="KW-1185">Reference proteome</keyword>
<comment type="caution">
    <text evidence="2">Lacks conserved residue(s) required for the propagation of feature annotation.</text>
</comment>
<dbReference type="InterPro" id="IPR000859">
    <property type="entry name" value="CUB_dom"/>
</dbReference>
<protein>
    <recommendedName>
        <fullName evidence="5">CUB domain-containing protein</fullName>
    </recommendedName>
</protein>
<keyword evidence="1" id="KW-1015">Disulfide bond</keyword>
<evidence type="ECO:0000256" key="2">
    <source>
        <dbReference type="PROSITE-ProRule" id="PRU00059"/>
    </source>
</evidence>
<dbReference type="SUPFAM" id="SSF49854">
    <property type="entry name" value="Spermadhesin, CUB domain"/>
    <property type="match status" value="1"/>
</dbReference>
<feature type="compositionally biased region" description="Low complexity" evidence="3">
    <location>
        <begin position="355"/>
        <end position="364"/>
    </location>
</feature>
<reference evidence="6 7" key="1">
    <citation type="journal article" date="2018" name="Sci. Rep.">
        <title>Genomic signatures of local adaptation to the degree of environmental predictability in rotifers.</title>
        <authorList>
            <person name="Franch-Gras L."/>
            <person name="Hahn C."/>
            <person name="Garcia-Roger E.M."/>
            <person name="Carmona M.J."/>
            <person name="Serra M."/>
            <person name="Gomez A."/>
        </authorList>
    </citation>
    <scope>NUCLEOTIDE SEQUENCE [LARGE SCALE GENOMIC DNA]</scope>
    <source>
        <strain evidence="6">HYR1</strain>
    </source>
</reference>
<feature type="compositionally biased region" description="Polar residues" evidence="3">
    <location>
        <begin position="365"/>
        <end position="374"/>
    </location>
</feature>
<evidence type="ECO:0000256" key="3">
    <source>
        <dbReference type="SAM" id="MobiDB-lite"/>
    </source>
</evidence>
<gene>
    <name evidence="6" type="ORF">BpHYR1_001705</name>
</gene>
<keyword evidence="4" id="KW-1133">Transmembrane helix</keyword>
<dbReference type="Gene3D" id="2.60.120.290">
    <property type="entry name" value="Spermadhesin, CUB domain"/>
    <property type="match status" value="1"/>
</dbReference>
<feature type="domain" description="CUB" evidence="5">
    <location>
        <begin position="111"/>
        <end position="264"/>
    </location>
</feature>
<evidence type="ECO:0000313" key="7">
    <source>
        <dbReference type="Proteomes" id="UP000276133"/>
    </source>
</evidence>
<keyword evidence="4" id="KW-0472">Membrane</keyword>
<evidence type="ECO:0000313" key="6">
    <source>
        <dbReference type="EMBL" id="RNA41278.1"/>
    </source>
</evidence>